<reference evidence="1" key="1">
    <citation type="submission" date="2023-07" db="EMBL/GenBank/DDBJ databases">
        <title>draft genome sequence of fig (Ficus carica).</title>
        <authorList>
            <person name="Takahashi T."/>
            <person name="Nishimura K."/>
        </authorList>
    </citation>
    <scope>NUCLEOTIDE SEQUENCE</scope>
</reference>
<protein>
    <submittedName>
        <fullName evidence="1">Uncharacterized protein</fullName>
    </submittedName>
</protein>
<sequence>MEAFTVVAASVPTMLLLAEKALKHLDDGGNSEAKDFVEKLKNMLSTSQE</sequence>
<comment type="caution">
    <text evidence="1">The sequence shown here is derived from an EMBL/GenBank/DDBJ whole genome shotgun (WGS) entry which is preliminary data.</text>
</comment>
<evidence type="ECO:0000313" key="2">
    <source>
        <dbReference type="Proteomes" id="UP001187192"/>
    </source>
</evidence>
<gene>
    <name evidence="1" type="ORF">TIFTF001_002541</name>
</gene>
<proteinExistence type="predicted"/>
<dbReference type="EMBL" id="BTGU01000002">
    <property type="protein sequence ID" value="GMN29711.1"/>
    <property type="molecule type" value="Genomic_DNA"/>
</dbReference>
<dbReference type="Gramene" id="FCD_00023666-RA">
    <property type="protein sequence ID" value="FCD_00023666-RA:cds"/>
    <property type="gene ID" value="FCD_00023666"/>
</dbReference>
<keyword evidence="2" id="KW-1185">Reference proteome</keyword>
<accession>A0AA88CTL4</accession>
<dbReference type="Proteomes" id="UP001187192">
    <property type="component" value="Unassembled WGS sequence"/>
</dbReference>
<evidence type="ECO:0000313" key="1">
    <source>
        <dbReference type="EMBL" id="GMN29711.1"/>
    </source>
</evidence>
<organism evidence="1 2">
    <name type="scientific">Ficus carica</name>
    <name type="common">Common fig</name>
    <dbReference type="NCBI Taxonomy" id="3494"/>
    <lineage>
        <taxon>Eukaryota</taxon>
        <taxon>Viridiplantae</taxon>
        <taxon>Streptophyta</taxon>
        <taxon>Embryophyta</taxon>
        <taxon>Tracheophyta</taxon>
        <taxon>Spermatophyta</taxon>
        <taxon>Magnoliopsida</taxon>
        <taxon>eudicotyledons</taxon>
        <taxon>Gunneridae</taxon>
        <taxon>Pentapetalae</taxon>
        <taxon>rosids</taxon>
        <taxon>fabids</taxon>
        <taxon>Rosales</taxon>
        <taxon>Moraceae</taxon>
        <taxon>Ficeae</taxon>
        <taxon>Ficus</taxon>
    </lineage>
</organism>
<dbReference type="AlphaFoldDB" id="A0AA88CTL4"/>
<name>A0AA88CTL4_FICCA</name>